<protein>
    <recommendedName>
        <fullName evidence="5">Methyltransferase type 11 domain-containing protein</fullName>
    </recommendedName>
</protein>
<dbReference type="PANTHER" id="PTHR45036">
    <property type="entry name" value="METHYLTRANSFERASE LIKE 7B"/>
    <property type="match status" value="1"/>
</dbReference>
<dbReference type="Proteomes" id="UP000283895">
    <property type="component" value="Unassembled WGS sequence"/>
</dbReference>
<dbReference type="Gene3D" id="3.40.50.150">
    <property type="entry name" value="Vaccinia Virus protein VP39"/>
    <property type="match status" value="1"/>
</dbReference>
<dbReference type="InterPro" id="IPR052356">
    <property type="entry name" value="Thiol_S-MT"/>
</dbReference>
<name>A0A423VU61_9PEZI</name>
<reference evidence="3 4" key="1">
    <citation type="submission" date="2015-09" db="EMBL/GenBank/DDBJ databases">
        <title>Host preference determinants of Valsa canker pathogens revealed by comparative genomics.</title>
        <authorList>
            <person name="Yin Z."/>
            <person name="Huang L."/>
        </authorList>
    </citation>
    <scope>NUCLEOTIDE SEQUENCE [LARGE SCALE GENOMIC DNA]</scope>
    <source>
        <strain evidence="3 4">03-1</strain>
    </source>
</reference>
<keyword evidence="2" id="KW-0732">Signal</keyword>
<evidence type="ECO:0008006" key="5">
    <source>
        <dbReference type="Google" id="ProtNLM"/>
    </source>
</evidence>
<feature type="signal peptide" evidence="2">
    <location>
        <begin position="1"/>
        <end position="23"/>
    </location>
</feature>
<feature type="compositionally biased region" description="Acidic residues" evidence="1">
    <location>
        <begin position="92"/>
        <end position="102"/>
    </location>
</feature>
<comment type="caution">
    <text evidence="3">The sequence shown here is derived from an EMBL/GenBank/DDBJ whole genome shotgun (WGS) entry which is preliminary data.</text>
</comment>
<sequence length="305" mass="34008">MAPATQIFWFLLDPWLFMFQSLTHLPPTILHLLRSGTLLSALLHPSRLQSAWFGTFWATAGPSVRDTAEARVIPLLEGNVVNGQVVNVVAAEGEEEEEDDDDEQHHPRQRIQRGLTGTVLEVGPGTGMWVPLLGKLHHHLSGITRIYGVEPNPDVHAALRRSVAAAGLEDTYEVVPLGIEGLAASGRVARESVDCIVSVLCLCGIPDPEFNIREMYGYLKPGGRWFVYEHVKCGSERMRECGLFMRAYQRFVNIVWPHLLGGCQLCRNTPKMLREAGPWTNIDLGQPDSEPWYHPLPHILGTLTK</sequence>
<dbReference type="Pfam" id="PF13489">
    <property type="entry name" value="Methyltransf_23"/>
    <property type="match status" value="1"/>
</dbReference>
<dbReference type="CDD" id="cd02440">
    <property type="entry name" value="AdoMet_MTases"/>
    <property type="match status" value="1"/>
</dbReference>
<evidence type="ECO:0000313" key="3">
    <source>
        <dbReference type="EMBL" id="ROV94514.1"/>
    </source>
</evidence>
<keyword evidence="4" id="KW-1185">Reference proteome</keyword>
<proteinExistence type="predicted"/>
<organism evidence="3 4">
    <name type="scientific">Cytospora schulzeri</name>
    <dbReference type="NCBI Taxonomy" id="448051"/>
    <lineage>
        <taxon>Eukaryota</taxon>
        <taxon>Fungi</taxon>
        <taxon>Dikarya</taxon>
        <taxon>Ascomycota</taxon>
        <taxon>Pezizomycotina</taxon>
        <taxon>Sordariomycetes</taxon>
        <taxon>Sordariomycetidae</taxon>
        <taxon>Diaporthales</taxon>
        <taxon>Cytosporaceae</taxon>
        <taxon>Cytospora</taxon>
    </lineage>
</organism>
<evidence type="ECO:0000256" key="1">
    <source>
        <dbReference type="SAM" id="MobiDB-lite"/>
    </source>
</evidence>
<accession>A0A423VU61</accession>
<dbReference type="InterPro" id="IPR029063">
    <property type="entry name" value="SAM-dependent_MTases_sf"/>
</dbReference>
<dbReference type="STRING" id="356882.A0A423VU61"/>
<dbReference type="EMBL" id="LKEA01000040">
    <property type="protein sequence ID" value="ROV94514.1"/>
    <property type="molecule type" value="Genomic_DNA"/>
</dbReference>
<feature type="chain" id="PRO_5019241973" description="Methyltransferase type 11 domain-containing protein" evidence="2">
    <location>
        <begin position="24"/>
        <end position="305"/>
    </location>
</feature>
<evidence type="ECO:0000313" key="4">
    <source>
        <dbReference type="Proteomes" id="UP000283895"/>
    </source>
</evidence>
<feature type="region of interest" description="Disordered" evidence="1">
    <location>
        <begin position="92"/>
        <end position="114"/>
    </location>
</feature>
<dbReference type="OrthoDB" id="540004at2759"/>
<dbReference type="PANTHER" id="PTHR45036:SF1">
    <property type="entry name" value="METHYLTRANSFERASE LIKE 7A"/>
    <property type="match status" value="1"/>
</dbReference>
<gene>
    <name evidence="3" type="ORF">VMCG_08174</name>
</gene>
<evidence type="ECO:0000256" key="2">
    <source>
        <dbReference type="SAM" id="SignalP"/>
    </source>
</evidence>
<dbReference type="AlphaFoldDB" id="A0A423VU61"/>
<dbReference type="SUPFAM" id="SSF53335">
    <property type="entry name" value="S-adenosyl-L-methionine-dependent methyltransferases"/>
    <property type="match status" value="1"/>
</dbReference>